<dbReference type="InterPro" id="IPR036425">
    <property type="entry name" value="MoaB/Mog-like_dom_sf"/>
</dbReference>
<dbReference type="Pfam" id="PF00994">
    <property type="entry name" value="MoCF_biosynth"/>
    <property type="match status" value="1"/>
</dbReference>
<dbReference type="SMART" id="SM00852">
    <property type="entry name" value="MoCF_biosynth"/>
    <property type="match status" value="1"/>
</dbReference>
<dbReference type="RefSeq" id="XP_043186149.1">
    <property type="nucleotide sequence ID" value="XM_043330804.1"/>
</dbReference>
<gene>
    <name evidence="2" type="ORF">RhiXN_10989</name>
</gene>
<dbReference type="KEGG" id="rsx:RhiXN_10989"/>
<name>A0A8H8P7V8_9AGAM</name>
<dbReference type="EMBL" id="CP059671">
    <property type="protein sequence ID" value="QRW25912.1"/>
    <property type="molecule type" value="Genomic_DNA"/>
</dbReference>
<dbReference type="SUPFAM" id="SSF53218">
    <property type="entry name" value="Molybdenum cofactor biosynthesis proteins"/>
    <property type="match status" value="1"/>
</dbReference>
<dbReference type="Proteomes" id="UP000650533">
    <property type="component" value="Chromosome 14"/>
</dbReference>
<organism evidence="2 3">
    <name type="scientific">Rhizoctonia solani</name>
    <dbReference type="NCBI Taxonomy" id="456999"/>
    <lineage>
        <taxon>Eukaryota</taxon>
        <taxon>Fungi</taxon>
        <taxon>Dikarya</taxon>
        <taxon>Basidiomycota</taxon>
        <taxon>Agaricomycotina</taxon>
        <taxon>Agaricomycetes</taxon>
        <taxon>Cantharellales</taxon>
        <taxon>Ceratobasidiaceae</taxon>
        <taxon>Rhizoctonia</taxon>
    </lineage>
</organism>
<accession>A0A8H8P7V8</accession>
<reference evidence="2" key="1">
    <citation type="submission" date="2020-05" db="EMBL/GenBank/DDBJ databases">
        <title>Evolutionary and genomic comparisons of hybrid uninucleate and nonhybrid Rhizoctonia fungi.</title>
        <authorList>
            <person name="Li C."/>
            <person name="Chen X."/>
        </authorList>
    </citation>
    <scope>NUCLEOTIDE SEQUENCE</scope>
    <source>
        <strain evidence="2">AG-1 IA</strain>
    </source>
</reference>
<dbReference type="GO" id="GO:0042726">
    <property type="term" value="P:flavin-containing compound metabolic process"/>
    <property type="evidence" value="ECO:0007669"/>
    <property type="project" value="TreeGrafter"/>
</dbReference>
<feature type="domain" description="MoaB/Mog" evidence="1">
    <location>
        <begin position="77"/>
        <end position="249"/>
    </location>
</feature>
<evidence type="ECO:0000313" key="2">
    <source>
        <dbReference type="EMBL" id="QRW25912.1"/>
    </source>
</evidence>
<dbReference type="GO" id="GO:0047884">
    <property type="term" value="F:FAD diphosphatase activity"/>
    <property type="evidence" value="ECO:0007669"/>
    <property type="project" value="TreeGrafter"/>
</dbReference>
<evidence type="ECO:0000259" key="1">
    <source>
        <dbReference type="SMART" id="SM00852"/>
    </source>
</evidence>
<sequence length="637" mass="69735">MIYNSLQTLLRNSYLPTRQILSSPPASCTVRYQKQRLMSNSPPPRVTLTPPPSAPISLPISPIPVGDGNPKTIKTAACLIIGDEILNGKTHDSNSNYFAKFCFERGVALKRIEVIADDEGEIVEASRRMVKNYDFVVTSGGIGPTHDDITYASLGVAFNNPLVLHQPTLERMYEMSKHRPETLNQTQEQRTARERMALLPEGPGAEALFVCEDLWVPVSRLQGKLYVLPGVPSLFRKLLDRVNGPIAASLIFANQEPCIYSLVAIHSFHLNSCYLDSIRLPESNIAPYLTSLQARVKSEDIQVGSYPTVGKGVTVSLIGRNSARLEELALEVAKEVSADKSSSPLINHDGSKGRNDRVIRHNRACTGALSGAVYALFKSQSPALMGFAAGINSGIAGLTFFGTHYNRLFMRFLHRSQRPPPLSRVPALREYVVSPALVLSLDTSQYAQRRARLGITSKQFNDLKYAHEHQDELAMIRRDRLLDTGVAGAIAGGGLNFWRRGARAIVPGVLTAGLACTLVQVAVNELAVQRIQYVAGTPTTALVPLTPSIPVASDSASLTTGTSIPIATPIVAVLHQPVEEKQAPKPAMERIVDALSYVIPLTKLDDKEYLGRLERKRTVLDEKIDRLSAELEGKSRR</sequence>
<dbReference type="CDD" id="cd00885">
    <property type="entry name" value="cinA"/>
    <property type="match status" value="1"/>
</dbReference>
<evidence type="ECO:0000313" key="3">
    <source>
        <dbReference type="Proteomes" id="UP000650533"/>
    </source>
</evidence>
<dbReference type="PANTHER" id="PTHR47675:SF1">
    <property type="entry name" value="MOLYBDOPTERIN BINDING DOMAIN PROTEIN (AFU_ORTHOLOGUE AFUA_5G11210)"/>
    <property type="match status" value="1"/>
</dbReference>
<dbReference type="AlphaFoldDB" id="A0A8H8P7V8"/>
<dbReference type="GeneID" id="67033267"/>
<proteinExistence type="predicted"/>
<protein>
    <submittedName>
        <fullName evidence="2">Molybdopterin-binding domain protein</fullName>
    </submittedName>
</protein>
<dbReference type="InterPro" id="IPR001453">
    <property type="entry name" value="MoaB/Mog_dom"/>
</dbReference>
<dbReference type="Gene3D" id="3.40.980.10">
    <property type="entry name" value="MoaB/Mog-like domain"/>
    <property type="match status" value="1"/>
</dbReference>
<dbReference type="PANTHER" id="PTHR47675">
    <property type="entry name" value="MOLYBDOPTERIN BINDING DOMAIN PROTEIN (AFU_ORTHOLOGUE AFUA_5G11210)"/>
    <property type="match status" value="1"/>
</dbReference>